<comment type="caution">
    <text evidence="1">The sequence shown here is derived from an EMBL/GenBank/DDBJ whole genome shotgun (WGS) entry which is preliminary data.</text>
</comment>
<dbReference type="AlphaFoldDB" id="A0A0F8XZ04"/>
<accession>A0A0F8XZ04</accession>
<gene>
    <name evidence="1" type="ORF">LCGC14_2884850</name>
</gene>
<name>A0A0F8XZ04_9ZZZZ</name>
<organism evidence="1">
    <name type="scientific">marine sediment metagenome</name>
    <dbReference type="NCBI Taxonomy" id="412755"/>
    <lineage>
        <taxon>unclassified sequences</taxon>
        <taxon>metagenomes</taxon>
        <taxon>ecological metagenomes</taxon>
    </lineage>
</organism>
<proteinExistence type="predicted"/>
<sequence length="97" mass="11294">MFNWVKNLIGYANGIGGCLRCGDRWNWKPIHSTMYSTTNSCFPLCEPCWQGATPGDIRHYYSELVRMWRRDGSFYDQEFEDDLIGKALREMAFATPV</sequence>
<dbReference type="PROSITE" id="PS51257">
    <property type="entry name" value="PROKAR_LIPOPROTEIN"/>
    <property type="match status" value="1"/>
</dbReference>
<reference evidence="1" key="1">
    <citation type="journal article" date="2015" name="Nature">
        <title>Complex archaea that bridge the gap between prokaryotes and eukaryotes.</title>
        <authorList>
            <person name="Spang A."/>
            <person name="Saw J.H."/>
            <person name="Jorgensen S.L."/>
            <person name="Zaremba-Niedzwiedzka K."/>
            <person name="Martijn J."/>
            <person name="Lind A.E."/>
            <person name="van Eijk R."/>
            <person name="Schleper C."/>
            <person name="Guy L."/>
            <person name="Ettema T.J."/>
        </authorList>
    </citation>
    <scope>NUCLEOTIDE SEQUENCE</scope>
</reference>
<dbReference type="EMBL" id="LAZR01056370">
    <property type="protein sequence ID" value="KKK74332.1"/>
    <property type="molecule type" value="Genomic_DNA"/>
</dbReference>
<evidence type="ECO:0000313" key="1">
    <source>
        <dbReference type="EMBL" id="KKK74332.1"/>
    </source>
</evidence>
<protein>
    <submittedName>
        <fullName evidence="1">Uncharacterized protein</fullName>
    </submittedName>
</protein>